<dbReference type="Proteomes" id="UP000051497">
    <property type="component" value="Unassembled WGS sequence"/>
</dbReference>
<evidence type="ECO:0000313" key="3">
    <source>
        <dbReference type="Proteomes" id="UP000051497"/>
    </source>
</evidence>
<evidence type="ECO:0000313" key="1">
    <source>
        <dbReference type="EMBL" id="KRG22650.1"/>
    </source>
</evidence>
<reference evidence="2" key="3">
    <citation type="submission" date="2021-06" db="EMBL/GenBank/DDBJ databases">
        <title>Genomic Description and Analysis of Intracellular Bacteria, Candidatus Berkiella cookevillensis and Candidatus Berkiella aquae.</title>
        <authorList>
            <person name="Kidane D.T."/>
            <person name="Mehari Y.T."/>
            <person name="Rice F.C."/>
            <person name="Arivett B.A."/>
            <person name="Farone A.L."/>
            <person name="Berk S.G."/>
            <person name="Farone M.B."/>
        </authorList>
    </citation>
    <scope>NUCLEOTIDE SEQUENCE</scope>
    <source>
        <strain evidence="2">HT99</strain>
    </source>
</reference>
<dbReference type="EMBL" id="LKAJ02000001">
    <property type="protein sequence ID" value="MCS5711985.1"/>
    <property type="molecule type" value="Genomic_DNA"/>
</dbReference>
<evidence type="ECO:0000313" key="2">
    <source>
        <dbReference type="EMBL" id="MCS5711985.1"/>
    </source>
</evidence>
<sequence>MSSNGDKSEYPPETVIETPWSTVIRFPTSEGQFYLKETPADLIEYETIKAIKHLIPDAPIPIILHHNQELNCFLMNSCGDYSLRTLFKGTIDSEQLIQGLHLYLNILRSLEQKREVFELIGIPDWRIEHIPDRYIELLEKKDLVLNEGFTSSELEKLIDLVPTIKTICHFLAEQNIKDTLVNSDFNENNLIIDKHTQHISIVDWGECVISHPFFSIAAHLQNNARRYQLELDGPLLENIKRECLSCWLDVASLDELEIIYQNILKLLPVFSSLCVCRLQTATHNKSKERQSWFIAELLKTLLPLSRYITSDSMRLNK</sequence>
<name>A0A0Q9YYM0_9GAMM</name>
<dbReference type="RefSeq" id="WP_075064841.1">
    <property type="nucleotide sequence ID" value="NZ_LKAJ02000001.1"/>
</dbReference>
<keyword evidence="3" id="KW-1185">Reference proteome</keyword>
<gene>
    <name evidence="1" type="ORF">HT99x_00188</name>
    <name evidence="2" type="ORF">HT99x_011130</name>
</gene>
<dbReference type="STRING" id="295108.HT99x_00188"/>
<organism evidence="1">
    <name type="scientific">Candidatus Berkiella aquae</name>
    <dbReference type="NCBI Taxonomy" id="295108"/>
    <lineage>
        <taxon>Bacteria</taxon>
        <taxon>Pseudomonadati</taxon>
        <taxon>Pseudomonadota</taxon>
        <taxon>Gammaproteobacteria</taxon>
        <taxon>Candidatus Berkiellales</taxon>
        <taxon>Candidatus Berkiellaceae</taxon>
        <taxon>Candidatus Berkiella</taxon>
    </lineage>
</organism>
<accession>A0A0Q9YYM0</accession>
<dbReference type="AlphaFoldDB" id="A0A0Q9YYM0"/>
<comment type="caution">
    <text evidence="1">The sequence shown here is derived from an EMBL/GenBank/DDBJ whole genome shotgun (WGS) entry which is preliminary data.</text>
</comment>
<reference evidence="2" key="2">
    <citation type="journal article" date="2016" name="Genome Announc.">
        <title>Draft Genome Sequences of Two Novel Amoeba-Resistant Intranuclear Bacteria, 'Candidatus Berkiella cookevillensis' and 'Candidatus Berkiella aquae'.</title>
        <authorList>
            <person name="Mehari Y.T."/>
            <person name="Arivett B.A."/>
            <person name="Farone A.L."/>
            <person name="Gunderson J.H."/>
            <person name="Farone M.B."/>
        </authorList>
    </citation>
    <scope>NUCLEOTIDE SEQUENCE</scope>
    <source>
        <strain evidence="2">HT99</strain>
    </source>
</reference>
<dbReference type="OrthoDB" id="6255775at2"/>
<reference evidence="1" key="1">
    <citation type="submission" date="2015-09" db="EMBL/GenBank/DDBJ databases">
        <title>Draft Genome Sequences of Two Novel Amoeba-resistant Intranuclear Bacteria, Candidatus Berkiella cookevillensis and Candidatus Berkiella aquae.</title>
        <authorList>
            <person name="Mehari Y.T."/>
            <person name="Arivett B.A."/>
            <person name="Farone A.L."/>
            <person name="Gunderson J.H."/>
            <person name="Farone M.B."/>
        </authorList>
    </citation>
    <scope>NUCLEOTIDE SEQUENCE [LARGE SCALE GENOMIC DNA]</scope>
    <source>
        <strain evidence="1">HT99</strain>
    </source>
</reference>
<dbReference type="Gene3D" id="3.90.1200.10">
    <property type="match status" value="1"/>
</dbReference>
<dbReference type="SUPFAM" id="SSF56112">
    <property type="entry name" value="Protein kinase-like (PK-like)"/>
    <property type="match status" value="1"/>
</dbReference>
<dbReference type="EMBL" id="LKAJ01000001">
    <property type="protein sequence ID" value="KRG22650.1"/>
    <property type="molecule type" value="Genomic_DNA"/>
</dbReference>
<dbReference type="InterPro" id="IPR011009">
    <property type="entry name" value="Kinase-like_dom_sf"/>
</dbReference>
<proteinExistence type="predicted"/>
<protein>
    <submittedName>
        <fullName evidence="2">Aminoglycoside phosphotransferase family protein</fullName>
    </submittedName>
</protein>